<dbReference type="EMBL" id="SIRE01000004">
    <property type="protein sequence ID" value="TBL80683.1"/>
    <property type="molecule type" value="Genomic_DNA"/>
</dbReference>
<feature type="compositionally biased region" description="Basic and acidic residues" evidence="1">
    <location>
        <begin position="62"/>
        <end position="74"/>
    </location>
</feature>
<evidence type="ECO:0008006" key="4">
    <source>
        <dbReference type="Google" id="ProtNLM"/>
    </source>
</evidence>
<feature type="region of interest" description="Disordered" evidence="1">
    <location>
        <begin position="23"/>
        <end position="74"/>
    </location>
</feature>
<protein>
    <recommendedName>
        <fullName evidence="4">Lipoprotein</fullName>
    </recommendedName>
</protein>
<evidence type="ECO:0000313" key="3">
    <source>
        <dbReference type="Proteomes" id="UP000293142"/>
    </source>
</evidence>
<feature type="compositionally biased region" description="Gly residues" evidence="1">
    <location>
        <begin position="25"/>
        <end position="37"/>
    </location>
</feature>
<dbReference type="PROSITE" id="PS51257">
    <property type="entry name" value="PROKAR_LIPOPROTEIN"/>
    <property type="match status" value="1"/>
</dbReference>
<reference evidence="2 3" key="1">
    <citation type="submission" date="2019-02" db="EMBL/GenBank/DDBJ databases">
        <title>Paenibacillus sp. nov., isolated from surface-sterilized tissue of Thalictrum simplex L.</title>
        <authorList>
            <person name="Tuo L."/>
        </authorList>
    </citation>
    <scope>NUCLEOTIDE SEQUENCE [LARGE SCALE GENOMIC DNA]</scope>
    <source>
        <strain evidence="2 3">N2SHLJ1</strain>
    </source>
</reference>
<evidence type="ECO:0000256" key="1">
    <source>
        <dbReference type="SAM" id="MobiDB-lite"/>
    </source>
</evidence>
<evidence type="ECO:0000313" key="2">
    <source>
        <dbReference type="EMBL" id="TBL80683.1"/>
    </source>
</evidence>
<gene>
    <name evidence="2" type="ORF">EYB31_05500</name>
</gene>
<dbReference type="Proteomes" id="UP000293142">
    <property type="component" value="Unassembled WGS sequence"/>
</dbReference>
<comment type="caution">
    <text evidence="2">The sequence shown here is derived from an EMBL/GenBank/DDBJ whole genome shotgun (WGS) entry which is preliminary data.</text>
</comment>
<sequence length="74" mass="7538">MFKKVGLALSVVIAGGAVLTACSPGGDGQDGGHGGCGFVRSGQAGQNRNRAARDRRRSAVRRSAEAGDRQKAGR</sequence>
<dbReference type="RefSeq" id="WP_131012284.1">
    <property type="nucleotide sequence ID" value="NZ_SIRE01000004.1"/>
</dbReference>
<accession>A0A4Q9DXU0</accession>
<organism evidence="2 3">
    <name type="scientific">Paenibacillus thalictri</name>
    <dbReference type="NCBI Taxonomy" id="2527873"/>
    <lineage>
        <taxon>Bacteria</taxon>
        <taxon>Bacillati</taxon>
        <taxon>Bacillota</taxon>
        <taxon>Bacilli</taxon>
        <taxon>Bacillales</taxon>
        <taxon>Paenibacillaceae</taxon>
        <taxon>Paenibacillus</taxon>
    </lineage>
</organism>
<dbReference type="AlphaFoldDB" id="A0A4Q9DXU0"/>
<name>A0A4Q9DXU0_9BACL</name>
<proteinExistence type="predicted"/>
<keyword evidence="3" id="KW-1185">Reference proteome</keyword>